<sequence length="373" mass="40084">YLASNYQNGSAPPNAREGDAAGQTVILSTVGGSDDDSQVPDCSTIFIGSAVVAGSADGGWQALPQLVGFELDRSLVINGATQPLYIENTKDYTKIKRVIIGQPGKPRDAWKYSNLFRNSLICAVANSSVPTTLADVLIAAPMWLDEEDAQAGAAQSTDLYWSNGGWSVGSQSRGPNGASVSTFEVMDRLIDRFLNTTEFPAVTSIIVAGHSLGASFAQRYAMLRKPTSQDASISFWVGNPGAYVWPTSERPVQPASSNCSSSVDEWAYGIGGSLPAYRISDVNRNKTGVYQEYFGRRVQYALGLEDDGPGDTHCEAQYQGSSHLERGQNMEKALDGLPGGKPASHTFNYVPNTSHEDYKMMANAASQDYLFAQ</sequence>
<gene>
    <name evidence="2" type="ORF">FA09DRAFT_284776</name>
</gene>
<dbReference type="GeneID" id="37267423"/>
<dbReference type="SUPFAM" id="SSF53474">
    <property type="entry name" value="alpha/beta-Hydrolases"/>
    <property type="match status" value="1"/>
</dbReference>
<evidence type="ECO:0000313" key="2">
    <source>
        <dbReference type="EMBL" id="PWN94702.1"/>
    </source>
</evidence>
<dbReference type="STRING" id="58919.A0A316YZY4"/>
<dbReference type="PANTHER" id="PTHR35560">
    <property type="entry name" value="BLL0132 PROTEIN"/>
    <property type="match status" value="1"/>
</dbReference>
<feature type="region of interest" description="Disordered" evidence="1">
    <location>
        <begin position="1"/>
        <end position="20"/>
    </location>
</feature>
<keyword evidence="3" id="KW-1185">Reference proteome</keyword>
<dbReference type="OrthoDB" id="5985073at2759"/>
<dbReference type="Gene3D" id="3.40.50.1820">
    <property type="entry name" value="alpha/beta hydrolase"/>
    <property type="match status" value="1"/>
</dbReference>
<dbReference type="PANTHER" id="PTHR35560:SF3">
    <property type="entry name" value="PEPTIDASE S9 PROLYL OLIGOPEPTIDASE CATALYTIC DOMAIN-CONTAINING PROTEIN"/>
    <property type="match status" value="1"/>
</dbReference>
<protein>
    <recommendedName>
        <fullName evidence="4">Alpha/beta-hydrolase</fullName>
    </recommendedName>
</protein>
<name>A0A316YZY4_9BASI</name>
<proteinExistence type="predicted"/>
<dbReference type="EMBL" id="KZ819310">
    <property type="protein sequence ID" value="PWN94702.1"/>
    <property type="molecule type" value="Genomic_DNA"/>
</dbReference>
<organism evidence="2 3">
    <name type="scientific">Tilletiopsis washingtonensis</name>
    <dbReference type="NCBI Taxonomy" id="58919"/>
    <lineage>
        <taxon>Eukaryota</taxon>
        <taxon>Fungi</taxon>
        <taxon>Dikarya</taxon>
        <taxon>Basidiomycota</taxon>
        <taxon>Ustilaginomycotina</taxon>
        <taxon>Exobasidiomycetes</taxon>
        <taxon>Entylomatales</taxon>
        <taxon>Entylomatales incertae sedis</taxon>
        <taxon>Tilletiopsis</taxon>
    </lineage>
</organism>
<feature type="non-terminal residue" evidence="2">
    <location>
        <position position="373"/>
    </location>
</feature>
<dbReference type="RefSeq" id="XP_025594981.1">
    <property type="nucleotide sequence ID" value="XM_025739877.1"/>
</dbReference>
<dbReference type="Proteomes" id="UP000245946">
    <property type="component" value="Unassembled WGS sequence"/>
</dbReference>
<evidence type="ECO:0000256" key="1">
    <source>
        <dbReference type="SAM" id="MobiDB-lite"/>
    </source>
</evidence>
<dbReference type="InterPro" id="IPR029058">
    <property type="entry name" value="AB_hydrolase_fold"/>
</dbReference>
<feature type="non-terminal residue" evidence="2">
    <location>
        <position position="1"/>
    </location>
</feature>
<dbReference type="AlphaFoldDB" id="A0A316YZY4"/>
<evidence type="ECO:0008006" key="4">
    <source>
        <dbReference type="Google" id="ProtNLM"/>
    </source>
</evidence>
<accession>A0A316YZY4</accession>
<evidence type="ECO:0000313" key="3">
    <source>
        <dbReference type="Proteomes" id="UP000245946"/>
    </source>
</evidence>
<reference evidence="2 3" key="1">
    <citation type="journal article" date="2018" name="Mol. Biol. Evol.">
        <title>Broad Genomic Sampling Reveals a Smut Pathogenic Ancestry of the Fungal Clade Ustilaginomycotina.</title>
        <authorList>
            <person name="Kijpornyongpan T."/>
            <person name="Mondo S.J."/>
            <person name="Barry K."/>
            <person name="Sandor L."/>
            <person name="Lee J."/>
            <person name="Lipzen A."/>
            <person name="Pangilinan J."/>
            <person name="LaButti K."/>
            <person name="Hainaut M."/>
            <person name="Henrissat B."/>
            <person name="Grigoriev I.V."/>
            <person name="Spatafora J.W."/>
            <person name="Aime M.C."/>
        </authorList>
    </citation>
    <scope>NUCLEOTIDE SEQUENCE [LARGE SCALE GENOMIC DNA]</scope>
    <source>
        <strain evidence="2 3">MCA 4186</strain>
    </source>
</reference>
<feature type="compositionally biased region" description="Polar residues" evidence="1">
    <location>
        <begin position="1"/>
        <end position="11"/>
    </location>
</feature>